<dbReference type="InterPro" id="IPR027417">
    <property type="entry name" value="P-loop_NTPase"/>
</dbReference>
<dbReference type="EMBL" id="JAWUZT010000088">
    <property type="protein sequence ID" value="MDW8518263.1"/>
    <property type="molecule type" value="Genomic_DNA"/>
</dbReference>
<evidence type="ECO:0000259" key="13">
    <source>
        <dbReference type="PROSITE" id="PS51217"/>
    </source>
</evidence>
<evidence type="ECO:0000256" key="11">
    <source>
        <dbReference type="PROSITE-ProRule" id="PRU00560"/>
    </source>
</evidence>
<organism evidence="14 15">
    <name type="scientific">Priestia flexa</name>
    <dbReference type="NCBI Taxonomy" id="86664"/>
    <lineage>
        <taxon>Bacteria</taxon>
        <taxon>Bacillati</taxon>
        <taxon>Bacillota</taxon>
        <taxon>Bacilli</taxon>
        <taxon>Bacillales</taxon>
        <taxon>Bacillaceae</taxon>
        <taxon>Priestia</taxon>
    </lineage>
</organism>
<evidence type="ECO:0000256" key="7">
    <source>
        <dbReference type="ARBA" id="ARBA00023235"/>
    </source>
</evidence>
<gene>
    <name evidence="14" type="ORF">RIB56_19320</name>
</gene>
<dbReference type="Gene3D" id="1.10.10.160">
    <property type="match status" value="1"/>
</dbReference>
<evidence type="ECO:0000256" key="10">
    <source>
        <dbReference type="ARBA" id="ARBA00048988"/>
    </source>
</evidence>
<comment type="caution">
    <text evidence="14">The sequence shown here is derived from an EMBL/GenBank/DDBJ whole genome shotgun (WGS) entry which is preliminary data.</text>
</comment>
<feature type="domain" description="UvrD-like helicase C-terminal" evidence="13">
    <location>
        <begin position="294"/>
        <end position="539"/>
    </location>
</feature>
<comment type="catalytic activity">
    <reaction evidence="8">
        <text>Couples ATP hydrolysis with the unwinding of duplex DNA by translocating in the 3'-5' direction.</text>
        <dbReference type="EC" id="5.6.2.4"/>
    </reaction>
</comment>
<evidence type="ECO:0000256" key="6">
    <source>
        <dbReference type="ARBA" id="ARBA00023125"/>
    </source>
</evidence>
<protein>
    <recommendedName>
        <fullName evidence="9">DNA 3'-5' helicase</fullName>
        <ecNumber evidence="9">5.6.2.4</ecNumber>
    </recommendedName>
</protein>
<dbReference type="PROSITE" id="PS51217">
    <property type="entry name" value="UVRD_HELICASE_CTER"/>
    <property type="match status" value="1"/>
</dbReference>
<evidence type="ECO:0000313" key="15">
    <source>
        <dbReference type="Proteomes" id="UP001284771"/>
    </source>
</evidence>
<dbReference type="EC" id="5.6.2.4" evidence="9"/>
<reference evidence="15" key="1">
    <citation type="submission" date="2023-07" db="EMBL/GenBank/DDBJ databases">
        <title>Draft genomic sequences of Priestia flexa CCM isolated from the soil of an abandoned mine contaminated by free cyanide in the high Andean zone of Tacna, Peru.</title>
        <authorList>
            <person name="Caceda Quiroz C.J."/>
            <person name="Maraza Chooque G.J."/>
            <person name="Fora Quispe G.L."/>
            <person name="Carpio Mamani M."/>
        </authorList>
    </citation>
    <scope>NUCLEOTIDE SEQUENCE [LARGE SCALE GENOMIC DNA]</scope>
    <source>
        <strain evidence="15">CCM</strain>
    </source>
</reference>
<sequence>MNELVNNWIPSGGLRLEQNALSAVKNLDNSLVVAGPGAGKTELLAQKACFLLETNSCSNPKRILAISFKKDAAANLKDRVDLRVSPELAIRFTSKTFDSFAKNIIDSFSSALPLKYRPNFDYSLFDKSNNDVVKAYAKFDIYQGKGMKRSVFVNALLKHLNSQPLPIQNDELLENVWNYLLKGDEENSAKLNFPMISQLALYILNTNPLILKSLQKTYSHVFLDEFQDTTTIQYELVKTCFLNSATSLTAVGDNRQRIMVWAGAKKDVFDCYNRDFFANQYNLIMNHRSAPRLLEIQKVVNDYLQNQTFTPIPNSRWSIKDGISEIWYFKNSQKEAQTIASKINELINILEIPHSEICILVKQTVDKYSKEIINELENYNIVARNETLFQDLLKEDLIILLINTLKSALDVQNSDAWMKIWDIKMELAGVKGSILNETITPLLYSFKSFLADVKLELDNLTELEQFRKILLDIMEYYGVDKIRKYYPQYSQGGYINQIRDSLVDYLFSFYQKTGNLLEAIESFEGRLSIPIMTIHKSKGLEYEAVFFIGFDDNAFWTYSTQEEEDTCTFFVGLSRAKKYLYFTFSERRDGGFCQKTNISPLYNMLRDSNIVEELNFE</sequence>
<dbReference type="InterPro" id="IPR013986">
    <property type="entry name" value="DExx_box_DNA_helicase_dom_sf"/>
</dbReference>
<dbReference type="InterPro" id="IPR014017">
    <property type="entry name" value="DNA_helicase_UvrD-like_C"/>
</dbReference>
<comment type="similarity">
    <text evidence="1">Belongs to the helicase family. UvrD subfamily.</text>
</comment>
<keyword evidence="3 11" id="KW-0378">Hydrolase</keyword>
<dbReference type="Gene3D" id="3.40.50.300">
    <property type="entry name" value="P-loop containing nucleotide triphosphate hydrolases"/>
    <property type="match status" value="3"/>
</dbReference>
<dbReference type="GO" id="GO:0004386">
    <property type="term" value="F:helicase activity"/>
    <property type="evidence" value="ECO:0007669"/>
    <property type="project" value="UniProtKB-KW"/>
</dbReference>
<dbReference type="InterPro" id="IPR000212">
    <property type="entry name" value="DNA_helicase_UvrD/REP"/>
</dbReference>
<keyword evidence="6" id="KW-0238">DNA-binding</keyword>
<dbReference type="GO" id="GO:0016787">
    <property type="term" value="F:hydrolase activity"/>
    <property type="evidence" value="ECO:0007669"/>
    <property type="project" value="UniProtKB-KW"/>
</dbReference>
<evidence type="ECO:0000259" key="12">
    <source>
        <dbReference type="PROSITE" id="PS51198"/>
    </source>
</evidence>
<dbReference type="PROSITE" id="PS51198">
    <property type="entry name" value="UVRD_HELICASE_ATP_BIND"/>
    <property type="match status" value="1"/>
</dbReference>
<comment type="catalytic activity">
    <reaction evidence="10">
        <text>ATP + H2O = ADP + phosphate + H(+)</text>
        <dbReference type="Rhea" id="RHEA:13065"/>
        <dbReference type="ChEBI" id="CHEBI:15377"/>
        <dbReference type="ChEBI" id="CHEBI:15378"/>
        <dbReference type="ChEBI" id="CHEBI:30616"/>
        <dbReference type="ChEBI" id="CHEBI:43474"/>
        <dbReference type="ChEBI" id="CHEBI:456216"/>
        <dbReference type="EC" id="5.6.2.4"/>
    </reaction>
</comment>
<dbReference type="CDD" id="cd17932">
    <property type="entry name" value="DEXQc_UvrD"/>
    <property type="match status" value="1"/>
</dbReference>
<evidence type="ECO:0000256" key="4">
    <source>
        <dbReference type="ARBA" id="ARBA00022806"/>
    </source>
</evidence>
<proteinExistence type="inferred from homology"/>
<evidence type="ECO:0000256" key="9">
    <source>
        <dbReference type="ARBA" id="ARBA00034808"/>
    </source>
</evidence>
<feature type="binding site" evidence="11">
    <location>
        <begin position="34"/>
        <end position="41"/>
    </location>
    <ligand>
        <name>ATP</name>
        <dbReference type="ChEBI" id="CHEBI:30616"/>
    </ligand>
</feature>
<evidence type="ECO:0000256" key="2">
    <source>
        <dbReference type="ARBA" id="ARBA00022741"/>
    </source>
</evidence>
<dbReference type="PANTHER" id="PTHR11070">
    <property type="entry name" value="UVRD / RECB / PCRA DNA HELICASE FAMILY MEMBER"/>
    <property type="match status" value="1"/>
</dbReference>
<keyword evidence="2 11" id="KW-0547">Nucleotide-binding</keyword>
<evidence type="ECO:0000256" key="1">
    <source>
        <dbReference type="ARBA" id="ARBA00009922"/>
    </source>
</evidence>
<dbReference type="PANTHER" id="PTHR11070:SF2">
    <property type="entry name" value="ATP-DEPENDENT DNA HELICASE SRS2"/>
    <property type="match status" value="1"/>
</dbReference>
<feature type="domain" description="UvrD-like helicase ATP-binding" evidence="12">
    <location>
        <begin position="13"/>
        <end position="290"/>
    </location>
</feature>
<dbReference type="InterPro" id="IPR014016">
    <property type="entry name" value="UvrD-like_ATP-bd"/>
</dbReference>
<evidence type="ECO:0000313" key="14">
    <source>
        <dbReference type="EMBL" id="MDW8518263.1"/>
    </source>
</evidence>
<evidence type="ECO:0000256" key="8">
    <source>
        <dbReference type="ARBA" id="ARBA00034617"/>
    </source>
</evidence>
<accession>A0ABU4JB85</accession>
<dbReference type="Pfam" id="PF00580">
    <property type="entry name" value="UvrD-helicase"/>
    <property type="match status" value="1"/>
</dbReference>
<evidence type="ECO:0000256" key="3">
    <source>
        <dbReference type="ARBA" id="ARBA00022801"/>
    </source>
</evidence>
<keyword evidence="15" id="KW-1185">Reference proteome</keyword>
<keyword evidence="5 11" id="KW-0067">ATP-binding</keyword>
<name>A0ABU4JB85_9BACI</name>
<keyword evidence="4 11" id="KW-0347">Helicase</keyword>
<keyword evidence="7" id="KW-0413">Isomerase</keyword>
<dbReference type="Proteomes" id="UP001284771">
    <property type="component" value="Unassembled WGS sequence"/>
</dbReference>
<dbReference type="SUPFAM" id="SSF52540">
    <property type="entry name" value="P-loop containing nucleoside triphosphate hydrolases"/>
    <property type="match status" value="1"/>
</dbReference>
<evidence type="ECO:0000256" key="5">
    <source>
        <dbReference type="ARBA" id="ARBA00022840"/>
    </source>
</evidence>
<dbReference type="Pfam" id="PF13361">
    <property type="entry name" value="UvrD_C"/>
    <property type="match status" value="1"/>
</dbReference>
<dbReference type="RefSeq" id="WP_138117341.1">
    <property type="nucleotide sequence ID" value="NZ_CP040367.1"/>
</dbReference>